<dbReference type="EMBL" id="JH169924">
    <property type="protein sequence ID" value="EHB07974.1"/>
    <property type="molecule type" value="Genomic_DNA"/>
</dbReference>
<dbReference type="InParanoid" id="G5BFA9"/>
<dbReference type="GO" id="GO:0005737">
    <property type="term" value="C:cytoplasm"/>
    <property type="evidence" value="ECO:0007669"/>
    <property type="project" value="UniProtKB-ARBA"/>
</dbReference>
<dbReference type="STRING" id="10181.G5BFA9"/>
<sequence>MASCFSEKQFREACAKLQQPALARAKWQLLVETLGISIYQLLDKQTRLYEYKVFGILKDCSPALLTEVYVDLDYRKQDYVYIWQWRDLDVERRKIHLVLAPSISLPQFPEKSGVIQVNQYKQSLASESDGKEESKVFMYHFHNPGGQIPPWLLN</sequence>
<dbReference type="Proteomes" id="UP000006813">
    <property type="component" value="Unassembled WGS sequence"/>
</dbReference>
<gene>
    <name evidence="2" type="ORF">GW7_14065</name>
</gene>
<dbReference type="GO" id="GO:0031210">
    <property type="term" value="F:phosphatidylcholine binding"/>
    <property type="evidence" value="ECO:0007669"/>
    <property type="project" value="TreeGrafter"/>
</dbReference>
<dbReference type="Pfam" id="PF01852">
    <property type="entry name" value="START"/>
    <property type="match status" value="1"/>
</dbReference>
<proteinExistence type="predicted"/>
<accession>G5BFA9</accession>
<dbReference type="InterPro" id="IPR023393">
    <property type="entry name" value="START-like_dom_sf"/>
</dbReference>
<dbReference type="PANTHER" id="PTHR19308">
    <property type="entry name" value="PHOSPHATIDYLCHOLINE TRANSFER PROTEIN"/>
    <property type="match status" value="1"/>
</dbReference>
<evidence type="ECO:0000313" key="2">
    <source>
        <dbReference type="EMBL" id="EHB07974.1"/>
    </source>
</evidence>
<evidence type="ECO:0000259" key="1">
    <source>
        <dbReference type="Pfam" id="PF01852"/>
    </source>
</evidence>
<feature type="domain" description="START" evidence="1">
    <location>
        <begin position="77"/>
        <end position="154"/>
    </location>
</feature>
<organism evidence="2 3">
    <name type="scientific">Heterocephalus glaber</name>
    <name type="common">Naked mole rat</name>
    <dbReference type="NCBI Taxonomy" id="10181"/>
    <lineage>
        <taxon>Eukaryota</taxon>
        <taxon>Metazoa</taxon>
        <taxon>Chordata</taxon>
        <taxon>Craniata</taxon>
        <taxon>Vertebrata</taxon>
        <taxon>Euteleostomi</taxon>
        <taxon>Mammalia</taxon>
        <taxon>Eutheria</taxon>
        <taxon>Euarchontoglires</taxon>
        <taxon>Glires</taxon>
        <taxon>Rodentia</taxon>
        <taxon>Hystricomorpha</taxon>
        <taxon>Bathyergidae</taxon>
        <taxon>Heterocephalus</taxon>
    </lineage>
</organism>
<reference evidence="2 3" key="1">
    <citation type="journal article" date="2011" name="Nature">
        <title>Genome sequencing reveals insights into physiology and longevity of the naked mole rat.</title>
        <authorList>
            <person name="Kim E.B."/>
            <person name="Fang X."/>
            <person name="Fushan A.A."/>
            <person name="Huang Z."/>
            <person name="Lobanov A.V."/>
            <person name="Han L."/>
            <person name="Marino S.M."/>
            <person name="Sun X."/>
            <person name="Turanov A.A."/>
            <person name="Yang P."/>
            <person name="Yim S.H."/>
            <person name="Zhao X."/>
            <person name="Kasaikina M.V."/>
            <person name="Stoletzki N."/>
            <person name="Peng C."/>
            <person name="Polak P."/>
            <person name="Xiong Z."/>
            <person name="Kiezun A."/>
            <person name="Zhu Y."/>
            <person name="Chen Y."/>
            <person name="Kryukov G.V."/>
            <person name="Zhang Q."/>
            <person name="Peshkin L."/>
            <person name="Yang L."/>
            <person name="Bronson R.T."/>
            <person name="Buffenstein R."/>
            <person name="Wang B."/>
            <person name="Han C."/>
            <person name="Li Q."/>
            <person name="Chen L."/>
            <person name="Zhao W."/>
            <person name="Sunyaev S.R."/>
            <person name="Park T.J."/>
            <person name="Zhang G."/>
            <person name="Wang J."/>
            <person name="Gladyshev V.N."/>
        </authorList>
    </citation>
    <scope>NUCLEOTIDE SEQUENCE [LARGE SCALE GENOMIC DNA]</scope>
</reference>
<dbReference type="Gene3D" id="3.30.530.20">
    <property type="match status" value="2"/>
</dbReference>
<dbReference type="PANTHER" id="PTHR19308:SF39">
    <property type="entry name" value="PHOSPHATIDYLCHOLINE TRANSFER PROTEIN"/>
    <property type="match status" value="1"/>
</dbReference>
<dbReference type="InterPro" id="IPR051213">
    <property type="entry name" value="START_lipid_transfer"/>
</dbReference>
<dbReference type="SUPFAM" id="SSF55961">
    <property type="entry name" value="Bet v1-like"/>
    <property type="match status" value="1"/>
</dbReference>
<dbReference type="GO" id="GO:0008525">
    <property type="term" value="F:phosphatidylcholine transporter activity"/>
    <property type="evidence" value="ECO:0007669"/>
    <property type="project" value="TreeGrafter"/>
</dbReference>
<dbReference type="InterPro" id="IPR002913">
    <property type="entry name" value="START_lipid-bd_dom"/>
</dbReference>
<protein>
    <submittedName>
        <fullName evidence="2">Phosphatidylcholine transfer protein</fullName>
    </submittedName>
</protein>
<evidence type="ECO:0000313" key="3">
    <source>
        <dbReference type="Proteomes" id="UP000006813"/>
    </source>
</evidence>
<name>G5BFA9_HETGA</name>
<dbReference type="AlphaFoldDB" id="G5BFA9"/>